<protein>
    <submittedName>
        <fullName evidence="1">Uncharacterized protein</fullName>
    </submittedName>
</protein>
<evidence type="ECO:0000313" key="2">
    <source>
        <dbReference type="Proteomes" id="UP000054928"/>
    </source>
</evidence>
<dbReference type="Proteomes" id="UP000054928">
    <property type="component" value="Unassembled WGS sequence"/>
</dbReference>
<sequence>MDYRCILIGWYTAVLQNFVKLFAGVERSTERYLEATLQVPALCAMFLQQYLIEIIHTVLATVKYKDETFKH</sequence>
<reference evidence="2" key="1">
    <citation type="submission" date="2014-09" db="EMBL/GenBank/DDBJ databases">
        <authorList>
            <person name="Sharma Rahul"/>
            <person name="Thines Marco"/>
        </authorList>
    </citation>
    <scope>NUCLEOTIDE SEQUENCE [LARGE SCALE GENOMIC DNA]</scope>
</reference>
<evidence type="ECO:0000313" key="1">
    <source>
        <dbReference type="EMBL" id="CEG37116.1"/>
    </source>
</evidence>
<accession>A0A0P1A9Z5</accession>
<keyword evidence="2" id="KW-1185">Reference proteome</keyword>
<proteinExistence type="predicted"/>
<name>A0A0P1A9Z5_PLAHL</name>
<dbReference type="EMBL" id="CCYD01000261">
    <property type="protein sequence ID" value="CEG37116.1"/>
    <property type="molecule type" value="Genomic_DNA"/>
</dbReference>
<dbReference type="GeneID" id="59052853"/>
<organism evidence="1 2">
    <name type="scientific">Plasmopara halstedii</name>
    <name type="common">Downy mildew of sunflower</name>
    <dbReference type="NCBI Taxonomy" id="4781"/>
    <lineage>
        <taxon>Eukaryota</taxon>
        <taxon>Sar</taxon>
        <taxon>Stramenopiles</taxon>
        <taxon>Oomycota</taxon>
        <taxon>Peronosporomycetes</taxon>
        <taxon>Peronosporales</taxon>
        <taxon>Peronosporaceae</taxon>
        <taxon>Plasmopara</taxon>
    </lineage>
</organism>
<dbReference type="AlphaFoldDB" id="A0A0P1A9Z5"/>
<dbReference type="RefSeq" id="XP_036263030.1">
    <property type="nucleotide sequence ID" value="XM_036407319.1"/>
</dbReference>